<dbReference type="Pfam" id="PF00403">
    <property type="entry name" value="HMA"/>
    <property type="match status" value="1"/>
</dbReference>
<reference evidence="2 3" key="1">
    <citation type="submission" date="2020-08" db="EMBL/GenBank/DDBJ databases">
        <title>A Genomic Blueprint of the Chicken Gut Microbiome.</title>
        <authorList>
            <person name="Gilroy R."/>
            <person name="Ravi A."/>
            <person name="Getino M."/>
            <person name="Pursley I."/>
            <person name="Horton D.L."/>
            <person name="Alikhan N.-F."/>
            <person name="Baker D."/>
            <person name="Gharbi K."/>
            <person name="Hall N."/>
            <person name="Watson M."/>
            <person name="Adriaenssens E.M."/>
            <person name="Foster-Nyarko E."/>
            <person name="Jarju S."/>
            <person name="Secka A."/>
            <person name="Antonio M."/>
            <person name="Oren A."/>
            <person name="Chaudhuri R."/>
            <person name="La Ragione R.M."/>
            <person name="Hildebrand F."/>
            <person name="Pallen M.J."/>
        </authorList>
    </citation>
    <scope>NUCLEOTIDE SEQUENCE [LARGE SCALE GENOMIC DNA]</scope>
    <source>
        <strain evidence="2 3">Sa3CVN1</strain>
    </source>
</reference>
<dbReference type="PROSITE" id="PS50846">
    <property type="entry name" value="HMA_2"/>
    <property type="match status" value="1"/>
</dbReference>
<keyword evidence="3" id="KW-1185">Reference proteome</keyword>
<evidence type="ECO:0000313" key="2">
    <source>
        <dbReference type="EMBL" id="MBD7912671.1"/>
    </source>
</evidence>
<protein>
    <submittedName>
        <fullName evidence="2">Heavy-metal-associated domain-containing protein</fullName>
    </submittedName>
</protein>
<evidence type="ECO:0000313" key="3">
    <source>
        <dbReference type="Proteomes" id="UP000627781"/>
    </source>
</evidence>
<dbReference type="Gene3D" id="3.30.70.100">
    <property type="match status" value="1"/>
</dbReference>
<sequence length="67" mass="7743">MKSVLKVFNINNQRDVSNIQRAITSNEGIIACEISIEKKEIQVIYNESWLDIDKVKESIENLGYMIL</sequence>
<dbReference type="RefSeq" id="WP_143318471.1">
    <property type="nucleotide sequence ID" value="NZ_JACSRA010000027.1"/>
</dbReference>
<proteinExistence type="predicted"/>
<name>A0ABR8PWV1_9CLOT</name>
<accession>A0ABR8PWV1</accession>
<evidence type="ECO:0000259" key="1">
    <source>
        <dbReference type="PROSITE" id="PS50846"/>
    </source>
</evidence>
<dbReference type="InterPro" id="IPR036163">
    <property type="entry name" value="HMA_dom_sf"/>
</dbReference>
<feature type="domain" description="HMA" evidence="1">
    <location>
        <begin position="1"/>
        <end position="67"/>
    </location>
</feature>
<dbReference type="InterPro" id="IPR006121">
    <property type="entry name" value="HMA_dom"/>
</dbReference>
<comment type="caution">
    <text evidence="2">The sequence shown here is derived from an EMBL/GenBank/DDBJ whole genome shotgun (WGS) entry which is preliminary data.</text>
</comment>
<dbReference type="SUPFAM" id="SSF55008">
    <property type="entry name" value="HMA, heavy metal-associated domain"/>
    <property type="match status" value="1"/>
</dbReference>
<dbReference type="EMBL" id="JACSRA010000027">
    <property type="protein sequence ID" value="MBD7912671.1"/>
    <property type="molecule type" value="Genomic_DNA"/>
</dbReference>
<gene>
    <name evidence="2" type="ORF">H9661_15070</name>
</gene>
<organism evidence="2 3">
    <name type="scientific">Clostridium cibarium</name>
    <dbReference type="NCBI Taxonomy" id="2762247"/>
    <lineage>
        <taxon>Bacteria</taxon>
        <taxon>Bacillati</taxon>
        <taxon>Bacillota</taxon>
        <taxon>Clostridia</taxon>
        <taxon>Eubacteriales</taxon>
        <taxon>Clostridiaceae</taxon>
        <taxon>Clostridium</taxon>
    </lineage>
</organism>
<dbReference type="Proteomes" id="UP000627781">
    <property type="component" value="Unassembled WGS sequence"/>
</dbReference>